<keyword evidence="1" id="KW-0732">Signal</keyword>
<evidence type="ECO:0000313" key="2">
    <source>
        <dbReference type="EMBL" id="GAC34105.1"/>
    </source>
</evidence>
<dbReference type="EMBL" id="BAER01000093">
    <property type="protein sequence ID" value="GAC34105.1"/>
    <property type="molecule type" value="Genomic_DNA"/>
</dbReference>
<feature type="chain" id="PRO_5003899085" evidence="1">
    <location>
        <begin position="25"/>
        <end position="116"/>
    </location>
</feature>
<comment type="caution">
    <text evidence="2">The sequence shown here is derived from an EMBL/GenBank/DDBJ whole genome shotgun (WGS) entry which is preliminary data.</text>
</comment>
<reference evidence="3" key="1">
    <citation type="journal article" date="2014" name="Environ. Microbiol.">
        <title>Comparative genomics of the marine bacterial genus Glaciecola reveals the high degree of genomic diversity and genomic characteristic for cold adaptation.</title>
        <authorList>
            <person name="Qin Q.L."/>
            <person name="Xie B.B."/>
            <person name="Yu Y."/>
            <person name="Shu Y.L."/>
            <person name="Rong J.C."/>
            <person name="Zhang Y.J."/>
            <person name="Zhao D.L."/>
            <person name="Chen X.L."/>
            <person name="Zhang X.Y."/>
            <person name="Chen B."/>
            <person name="Zhou B.C."/>
            <person name="Zhang Y.Z."/>
        </authorList>
    </citation>
    <scope>NUCLEOTIDE SEQUENCE [LARGE SCALE GENOMIC DNA]</scope>
    <source>
        <strain evidence="3">LMG 21857</strain>
    </source>
</reference>
<protein>
    <submittedName>
        <fullName evidence="2">MSHA biogenesis protein MshK</fullName>
    </submittedName>
</protein>
<keyword evidence="3" id="KW-1185">Reference proteome</keyword>
<organism evidence="2 3">
    <name type="scientific">Paraglaciecola polaris LMG 21857</name>
    <dbReference type="NCBI Taxonomy" id="1129793"/>
    <lineage>
        <taxon>Bacteria</taxon>
        <taxon>Pseudomonadati</taxon>
        <taxon>Pseudomonadota</taxon>
        <taxon>Gammaproteobacteria</taxon>
        <taxon>Alteromonadales</taxon>
        <taxon>Alteromonadaceae</taxon>
        <taxon>Paraglaciecola</taxon>
    </lineage>
</organism>
<dbReference type="RefSeq" id="WP_007105871.1">
    <property type="nucleotide sequence ID" value="NZ_BAER01000093.1"/>
</dbReference>
<dbReference type="Proteomes" id="UP000006322">
    <property type="component" value="Unassembled WGS sequence"/>
</dbReference>
<name>K7AFM1_9ALTE</name>
<sequence>MKLNIVVTLAPMLTALLLSSVVIAQSLVDPTRPFNNNSSASAKAEQVDTLVLNAIFINGVNRHAIINGVTVKEGQDVAGKTLISISKNRVVLRGAKGPQELFVNHSQFIKDAHDGF</sequence>
<proteinExistence type="predicted"/>
<dbReference type="AlphaFoldDB" id="K7AFM1"/>
<dbReference type="STRING" id="1129793.GPLA_3215"/>
<evidence type="ECO:0000313" key="3">
    <source>
        <dbReference type="Proteomes" id="UP000006322"/>
    </source>
</evidence>
<accession>K7AFM1</accession>
<feature type="signal peptide" evidence="1">
    <location>
        <begin position="1"/>
        <end position="24"/>
    </location>
</feature>
<gene>
    <name evidence="2" type="primary">mshK</name>
    <name evidence="2" type="ORF">GPLA_3215</name>
</gene>
<evidence type="ECO:0000256" key="1">
    <source>
        <dbReference type="SAM" id="SignalP"/>
    </source>
</evidence>
<dbReference type="OrthoDB" id="6387368at2"/>